<sequence length="382" mass="41197">MKTPLTRATAILSAATILSAFFTTGARSESRSFRSSAGPIEVSTVASGLVHPWGLALLPDGRILVTERPGRLRIVSRDGDLSPPLKNVPGVWASGQGGLLDVVLDKSFTDNKTLYFCFAERVDGGGRTAVARARLGEDRLQDVGIIFRQEGPLSSGNHYGCRIAQADDGNLFVTLGDHFSHRDEAQNLANHLGKVIRIAPDGSAPSDNPFVGRADARPEIWSYGHRNEQGLAINPATGGLWEVEHGPRGGDEVNIIGKGKNYGWPVIGYGIDYNGAKIHAGASREGMEQPVKYWVPSISPSGMAFYTGTLFPSWKGSLFIGALSGRMLVRLSLRGDEVVGEERLLHDLDERIRDVRQAPDGALWLLTDSKAGRLLRVSPPGK</sequence>
<dbReference type="RefSeq" id="WP_141384196.1">
    <property type="nucleotide sequence ID" value="NZ_BJNF01000071.1"/>
</dbReference>
<evidence type="ECO:0000256" key="1">
    <source>
        <dbReference type="SAM" id="SignalP"/>
    </source>
</evidence>
<evidence type="ECO:0000313" key="4">
    <source>
        <dbReference type="Proteomes" id="UP000318825"/>
    </source>
</evidence>
<evidence type="ECO:0000259" key="2">
    <source>
        <dbReference type="Pfam" id="PF07995"/>
    </source>
</evidence>
<name>A0A4Y3WEQ6_NITWI</name>
<dbReference type="PANTHER" id="PTHR19328:SF75">
    <property type="entry name" value="ALDOSE SUGAR DEHYDROGENASE YLII"/>
    <property type="match status" value="1"/>
</dbReference>
<feature type="domain" description="Glucose/Sorbosone dehydrogenase" evidence="2">
    <location>
        <begin position="50"/>
        <end position="376"/>
    </location>
</feature>
<protein>
    <submittedName>
        <fullName evidence="3">Dehydrogenase</fullName>
    </submittedName>
</protein>
<proteinExistence type="predicted"/>
<dbReference type="Gene3D" id="2.120.10.30">
    <property type="entry name" value="TolB, C-terminal domain"/>
    <property type="match status" value="1"/>
</dbReference>
<feature type="signal peptide" evidence="1">
    <location>
        <begin position="1"/>
        <end position="20"/>
    </location>
</feature>
<organism evidence="3 4">
    <name type="scientific">Nitrobacter winogradskyi</name>
    <name type="common">Nitrobacter agilis</name>
    <dbReference type="NCBI Taxonomy" id="913"/>
    <lineage>
        <taxon>Bacteria</taxon>
        <taxon>Pseudomonadati</taxon>
        <taxon>Pseudomonadota</taxon>
        <taxon>Alphaproteobacteria</taxon>
        <taxon>Hyphomicrobiales</taxon>
        <taxon>Nitrobacteraceae</taxon>
        <taxon>Nitrobacter</taxon>
    </lineage>
</organism>
<dbReference type="Proteomes" id="UP000318825">
    <property type="component" value="Unassembled WGS sequence"/>
</dbReference>
<dbReference type="Pfam" id="PF07995">
    <property type="entry name" value="GSDH"/>
    <property type="match status" value="1"/>
</dbReference>
<feature type="chain" id="PRO_5021460180" evidence="1">
    <location>
        <begin position="21"/>
        <end position="382"/>
    </location>
</feature>
<accession>A0A4Y3WEQ6</accession>
<comment type="caution">
    <text evidence="3">The sequence shown here is derived from an EMBL/GenBank/DDBJ whole genome shotgun (WGS) entry which is preliminary data.</text>
</comment>
<dbReference type="SUPFAM" id="SSF50952">
    <property type="entry name" value="Soluble quinoprotein glucose dehydrogenase"/>
    <property type="match status" value="1"/>
</dbReference>
<dbReference type="EMBL" id="BJNF01000071">
    <property type="protein sequence ID" value="GEC16580.1"/>
    <property type="molecule type" value="Genomic_DNA"/>
</dbReference>
<dbReference type="PANTHER" id="PTHR19328">
    <property type="entry name" value="HEDGEHOG-INTERACTING PROTEIN"/>
    <property type="match status" value="1"/>
</dbReference>
<evidence type="ECO:0000313" key="3">
    <source>
        <dbReference type="EMBL" id="GEC16580.1"/>
    </source>
</evidence>
<dbReference type="InterPro" id="IPR011041">
    <property type="entry name" value="Quinoprot_gluc/sorb_DH_b-prop"/>
</dbReference>
<dbReference type="InterPro" id="IPR012938">
    <property type="entry name" value="Glc/Sorbosone_DH"/>
</dbReference>
<dbReference type="OrthoDB" id="9770043at2"/>
<reference evidence="3 4" key="1">
    <citation type="submission" date="2019-06" db="EMBL/GenBank/DDBJ databases">
        <title>Whole genome shotgun sequence of Nitrobacter winogradskyi NBRC 14297.</title>
        <authorList>
            <person name="Hosoyama A."/>
            <person name="Uohara A."/>
            <person name="Ohji S."/>
            <person name="Ichikawa N."/>
        </authorList>
    </citation>
    <scope>NUCLEOTIDE SEQUENCE [LARGE SCALE GENOMIC DNA]</scope>
    <source>
        <strain evidence="3 4">NBRC 14297</strain>
    </source>
</reference>
<gene>
    <name evidence="3" type="ORF">NWI01_24720</name>
</gene>
<dbReference type="InterPro" id="IPR011042">
    <property type="entry name" value="6-blade_b-propeller_TolB-like"/>
</dbReference>
<keyword evidence="1" id="KW-0732">Signal</keyword>
<dbReference type="AlphaFoldDB" id="A0A4Y3WEQ6"/>